<dbReference type="InterPro" id="IPR041049">
    <property type="entry name" value="DUF5615"/>
</dbReference>
<feature type="domain" description="DUF5615" evidence="1">
    <location>
        <begin position="4"/>
        <end position="105"/>
    </location>
</feature>
<sequence length="120" mass="13716">MQIKYLMDENLPPTYQIQLRRKEPDLVVWAIGDPNTPPKGTLDPDILIWCEKYDFILVTNNRSSMPVHLIDHLAQGQHIPGIFQINPSMSLGETIEELVLAALASLDDEYRDRISYLPLS</sequence>
<dbReference type="OrthoDB" id="572420at2"/>
<accession>A0A0M2PPN4</accession>
<keyword evidence="3" id="KW-1185">Reference proteome</keyword>
<dbReference type="AlphaFoldDB" id="A0A0M2PPN4"/>
<gene>
    <name evidence="2" type="ORF">PROH_21355</name>
</gene>
<evidence type="ECO:0000313" key="2">
    <source>
        <dbReference type="EMBL" id="KKI98219.1"/>
    </source>
</evidence>
<name>A0A0M2PPN4_PROHO</name>
<reference evidence="2" key="1">
    <citation type="submission" date="2012-04" db="EMBL/GenBank/DDBJ databases">
        <authorList>
            <person name="Borisov I.G."/>
            <person name="Ivanikova N.V."/>
            <person name="Pinevich A.V."/>
        </authorList>
    </citation>
    <scope>NUCLEOTIDE SEQUENCE</scope>
    <source>
        <strain evidence="2">CALU 1027</strain>
    </source>
</reference>
<dbReference type="EMBL" id="AJTX02000010">
    <property type="protein sequence ID" value="KKI98219.1"/>
    <property type="molecule type" value="Genomic_DNA"/>
</dbReference>
<proteinExistence type="predicted"/>
<comment type="caution">
    <text evidence="2">The sequence shown here is derived from an EMBL/GenBank/DDBJ whole genome shotgun (WGS) entry which is preliminary data.</text>
</comment>
<dbReference type="RefSeq" id="WP_026099671.1">
    <property type="nucleotide sequence ID" value="NZ_KB235939.1"/>
</dbReference>
<organism evidence="2 3">
    <name type="scientific">Prochlorothrix hollandica PCC 9006 = CALU 1027</name>
    <dbReference type="NCBI Taxonomy" id="317619"/>
    <lineage>
        <taxon>Bacteria</taxon>
        <taxon>Bacillati</taxon>
        <taxon>Cyanobacteriota</taxon>
        <taxon>Cyanophyceae</taxon>
        <taxon>Prochlorotrichales</taxon>
        <taxon>Prochlorotrichaceae</taxon>
        <taxon>Prochlorothrix</taxon>
    </lineage>
</organism>
<dbReference type="Pfam" id="PF18480">
    <property type="entry name" value="DUF5615"/>
    <property type="match status" value="1"/>
</dbReference>
<evidence type="ECO:0000259" key="1">
    <source>
        <dbReference type="Pfam" id="PF18480"/>
    </source>
</evidence>
<protein>
    <recommendedName>
        <fullName evidence="1">DUF5615 domain-containing protein</fullName>
    </recommendedName>
</protein>
<dbReference type="Proteomes" id="UP000034681">
    <property type="component" value="Unassembled WGS sequence"/>
</dbReference>
<evidence type="ECO:0000313" key="3">
    <source>
        <dbReference type="Proteomes" id="UP000034681"/>
    </source>
</evidence>